<comment type="similarity">
    <text evidence="1">Belongs to the GSP E family.</text>
</comment>
<dbReference type="PANTHER" id="PTHR30486">
    <property type="entry name" value="TWITCHING MOTILITY PROTEIN PILT"/>
    <property type="match status" value="1"/>
</dbReference>
<dbReference type="InterPro" id="IPR022399">
    <property type="entry name" value="TadA-like_ATPase"/>
</dbReference>
<dbReference type="STRING" id="35755.UL82_00950"/>
<keyword evidence="4" id="KW-1185">Reference proteome</keyword>
<protein>
    <submittedName>
        <fullName evidence="3">Helicase/secretion neighborhood ATPase</fullName>
    </submittedName>
</protein>
<dbReference type="OrthoDB" id="9810761at2"/>
<dbReference type="SUPFAM" id="SSF52540">
    <property type="entry name" value="P-loop containing nucleoside triphosphate hydrolases"/>
    <property type="match status" value="1"/>
</dbReference>
<dbReference type="InterPro" id="IPR001482">
    <property type="entry name" value="T2SS/T4SS_dom"/>
</dbReference>
<keyword evidence="3" id="KW-0347">Helicase</keyword>
<name>A0A0F6R0H6_9CORY</name>
<dbReference type="RefSeq" id="WP_046438483.1">
    <property type="nucleotide sequence ID" value="NZ_CP011312.1"/>
</dbReference>
<evidence type="ECO:0000313" key="4">
    <source>
        <dbReference type="Proteomes" id="UP000033457"/>
    </source>
</evidence>
<dbReference type="Gene3D" id="3.30.450.380">
    <property type="match status" value="1"/>
</dbReference>
<keyword evidence="3" id="KW-0547">Nucleotide-binding</keyword>
<dbReference type="Pfam" id="PF00437">
    <property type="entry name" value="T2SSE"/>
    <property type="match status" value="1"/>
</dbReference>
<dbReference type="EMBL" id="CP011312">
    <property type="protein sequence ID" value="AKE40423.1"/>
    <property type="molecule type" value="Genomic_DNA"/>
</dbReference>
<evidence type="ECO:0000256" key="1">
    <source>
        <dbReference type="ARBA" id="ARBA00006611"/>
    </source>
</evidence>
<keyword evidence="3" id="KW-0067">ATP-binding</keyword>
<dbReference type="NCBIfam" id="TIGR03819">
    <property type="entry name" value="heli_sec_ATPase"/>
    <property type="match status" value="1"/>
</dbReference>
<dbReference type="PANTHER" id="PTHR30486:SF6">
    <property type="entry name" value="TYPE IV PILUS RETRACTATION ATPASE PILT"/>
    <property type="match status" value="1"/>
</dbReference>
<reference evidence="3 4" key="1">
    <citation type="journal article" date="2015" name="Genome Announc.">
        <title>Complete Genome Sequence of Corynebacterium kutscheri DSM 20755, a Corynebacterial Type Strain with Remarkably Low G+C Content of Chromosomal DNA.</title>
        <authorList>
            <person name="Ruckert C."/>
            <person name="Albersmeier A."/>
            <person name="Winkler A."/>
            <person name="Tauch A."/>
        </authorList>
    </citation>
    <scope>NUCLEOTIDE SEQUENCE [LARGE SCALE GENOMIC DNA]</scope>
    <source>
        <strain evidence="3 4">DSM 20755</strain>
    </source>
</reference>
<dbReference type="HOGENOM" id="CLU_005379_8_0_11"/>
<proteinExistence type="inferred from homology"/>
<dbReference type="CDD" id="cd01130">
    <property type="entry name" value="VirB11-like_ATPase"/>
    <property type="match status" value="1"/>
</dbReference>
<dbReference type="AlphaFoldDB" id="A0A0F6R0H6"/>
<dbReference type="GO" id="GO:0004386">
    <property type="term" value="F:helicase activity"/>
    <property type="evidence" value="ECO:0007669"/>
    <property type="project" value="UniProtKB-KW"/>
</dbReference>
<dbReference type="InterPro" id="IPR027417">
    <property type="entry name" value="P-loop_NTPase"/>
</dbReference>
<dbReference type="Proteomes" id="UP000033457">
    <property type="component" value="Chromosome"/>
</dbReference>
<evidence type="ECO:0000259" key="2">
    <source>
        <dbReference type="Pfam" id="PF00437"/>
    </source>
</evidence>
<evidence type="ECO:0000313" key="3">
    <source>
        <dbReference type="EMBL" id="AKE40423.1"/>
    </source>
</evidence>
<feature type="domain" description="Bacterial type II secretion system protein E" evidence="2">
    <location>
        <begin position="62"/>
        <end position="319"/>
    </location>
</feature>
<dbReference type="InterPro" id="IPR050921">
    <property type="entry name" value="T4SS_GSP_E_ATPase"/>
</dbReference>
<dbReference type="GO" id="GO:0016887">
    <property type="term" value="F:ATP hydrolysis activity"/>
    <property type="evidence" value="ECO:0007669"/>
    <property type="project" value="InterPro"/>
</dbReference>
<gene>
    <name evidence="3" type="primary">gspE</name>
    <name evidence="3" type="ORF">UL82_00950</name>
</gene>
<organism evidence="3 4">
    <name type="scientific">Corynebacterium kutscheri</name>
    <dbReference type="NCBI Taxonomy" id="35755"/>
    <lineage>
        <taxon>Bacteria</taxon>
        <taxon>Bacillati</taxon>
        <taxon>Actinomycetota</taxon>
        <taxon>Actinomycetes</taxon>
        <taxon>Mycobacteriales</taxon>
        <taxon>Corynebacteriaceae</taxon>
        <taxon>Corynebacterium</taxon>
    </lineage>
</organism>
<sequence length="372" mass="40955">MQHKHPATVKYDEVAEEVHRRISSREQVTDRATVQLIREVAGVISDQDVLSVLRKIRHDAQGVGVLESVLALPGVTDIVVNGTHGTWFDRGNGLEKASIRFEKDQDVRRLATRLLVASGRRLDDAQSFADGRLYRDDGSSIRIHAILSPPSENGTCLSLRVLRQKSVSLKQLYQGGSFDDEMYAELQKLIRRRRNFLVVGGTGSGKTTLLGALLREVDHHERIICIEDTAELRPKHPHFLTLVTRSNNIEGKGEITMADLLKQSLRMRPDRIVVGEIRGVEVVDLLAALNTGHDGCAGTVHANSIEEVPARLEALAALGGLDTHALHSQLCAAAPMVLVMKKTASGRRLSQIGELRGNPIRVHILYSAEVDS</sequence>
<accession>A0A0F6R0H6</accession>
<dbReference type="KEGG" id="cku:UL82_00950"/>
<dbReference type="Gene3D" id="3.40.50.300">
    <property type="entry name" value="P-loop containing nucleotide triphosphate hydrolases"/>
    <property type="match status" value="1"/>
</dbReference>
<keyword evidence="3" id="KW-0378">Hydrolase</keyword>